<evidence type="ECO:0000313" key="2">
    <source>
        <dbReference type="Proteomes" id="UP001597362"/>
    </source>
</evidence>
<proteinExistence type="predicted"/>
<keyword evidence="2" id="KW-1185">Reference proteome</keyword>
<evidence type="ECO:0000313" key="1">
    <source>
        <dbReference type="EMBL" id="MFD2115375.1"/>
    </source>
</evidence>
<dbReference type="EMBL" id="JBHUHO010000016">
    <property type="protein sequence ID" value="MFD2115375.1"/>
    <property type="molecule type" value="Genomic_DNA"/>
</dbReference>
<protein>
    <submittedName>
        <fullName evidence="1">Imm26 family immunity protein</fullName>
    </submittedName>
</protein>
<dbReference type="InterPro" id="IPR029278">
    <property type="entry name" value="Imm26"/>
</dbReference>
<reference evidence="2" key="1">
    <citation type="journal article" date="2019" name="Int. J. Syst. Evol. Microbiol.">
        <title>The Global Catalogue of Microorganisms (GCM) 10K type strain sequencing project: providing services to taxonomists for standard genome sequencing and annotation.</title>
        <authorList>
            <consortium name="The Broad Institute Genomics Platform"/>
            <consortium name="The Broad Institute Genome Sequencing Center for Infectious Disease"/>
            <person name="Wu L."/>
            <person name="Ma J."/>
        </authorList>
    </citation>
    <scope>NUCLEOTIDE SEQUENCE [LARGE SCALE GENOMIC DNA]</scope>
    <source>
        <strain evidence="2">GH52</strain>
    </source>
</reference>
<dbReference type="Pfam" id="PF15428">
    <property type="entry name" value="Imm26"/>
    <property type="match status" value="1"/>
</dbReference>
<accession>A0ABW4YHZ6</accession>
<gene>
    <name evidence="1" type="ORF">ACFSJH_06460</name>
</gene>
<sequence>MFSEFTELIELKKSTKPLLSGDVFVTQPKRGVNYVGKVIQVDIKSRNLNFAGKNLVYIYNYSQDHKEMPDSLDPNKLLLPPTVVSETGWKNGYFETIGNIPVTPLEKSVDFGFFDDFEKRNVYYNLQGERLTHVPRYADFNGLSSYRSIGREMHKLLYGKKYY</sequence>
<organism evidence="1 2">
    <name type="scientific">Paenibacillus yanchengensis</name>
    <dbReference type="NCBI Taxonomy" id="2035833"/>
    <lineage>
        <taxon>Bacteria</taxon>
        <taxon>Bacillati</taxon>
        <taxon>Bacillota</taxon>
        <taxon>Bacilli</taxon>
        <taxon>Bacillales</taxon>
        <taxon>Paenibacillaceae</taxon>
        <taxon>Paenibacillus</taxon>
    </lineage>
</organism>
<dbReference type="RefSeq" id="WP_377770471.1">
    <property type="nucleotide sequence ID" value="NZ_JBHUHO010000016.1"/>
</dbReference>
<dbReference type="Proteomes" id="UP001597362">
    <property type="component" value="Unassembled WGS sequence"/>
</dbReference>
<comment type="caution">
    <text evidence="1">The sequence shown here is derived from an EMBL/GenBank/DDBJ whole genome shotgun (WGS) entry which is preliminary data.</text>
</comment>
<name>A0ABW4YHZ6_9BACL</name>